<keyword evidence="14" id="KW-1185">Reference proteome</keyword>
<evidence type="ECO:0000256" key="8">
    <source>
        <dbReference type="ARBA" id="ARBA00023034"/>
    </source>
</evidence>
<feature type="transmembrane region" description="Helical" evidence="11">
    <location>
        <begin position="54"/>
        <end position="73"/>
    </location>
</feature>
<accession>A0AAN9BY72</accession>
<dbReference type="GO" id="GO:0016758">
    <property type="term" value="F:hexosyltransferase activity"/>
    <property type="evidence" value="ECO:0007669"/>
    <property type="project" value="InterPro"/>
</dbReference>
<dbReference type="InterPro" id="IPR002659">
    <property type="entry name" value="Glyco_trans_31"/>
</dbReference>
<keyword evidence="8 11" id="KW-0333">Golgi apparatus</keyword>
<evidence type="ECO:0000313" key="14">
    <source>
        <dbReference type="Proteomes" id="UP001374579"/>
    </source>
</evidence>
<reference evidence="13 14" key="1">
    <citation type="submission" date="2024-02" db="EMBL/GenBank/DDBJ databases">
        <title>Chromosome-scale genome assembly of the rough periwinkle Littorina saxatilis.</title>
        <authorList>
            <person name="De Jode A."/>
            <person name="Faria R."/>
            <person name="Formenti G."/>
            <person name="Sims Y."/>
            <person name="Smith T.P."/>
            <person name="Tracey A."/>
            <person name="Wood J.M.D."/>
            <person name="Zagrodzka Z.B."/>
            <person name="Johannesson K."/>
            <person name="Butlin R.K."/>
            <person name="Leder E.H."/>
        </authorList>
    </citation>
    <scope>NUCLEOTIDE SEQUENCE [LARGE SCALE GENOMIC DNA]</scope>
    <source>
        <strain evidence="13">Snail1</strain>
        <tissue evidence="13">Muscle</tissue>
    </source>
</reference>
<evidence type="ECO:0000256" key="4">
    <source>
        <dbReference type="ARBA" id="ARBA00022679"/>
    </source>
</evidence>
<evidence type="ECO:0000256" key="2">
    <source>
        <dbReference type="ARBA" id="ARBA00008661"/>
    </source>
</evidence>
<comment type="caution">
    <text evidence="13">The sequence shown here is derived from an EMBL/GenBank/DDBJ whole genome shotgun (WGS) entry which is preliminary data.</text>
</comment>
<keyword evidence="7 11" id="KW-1133">Transmembrane helix</keyword>
<dbReference type="PANTHER" id="PTHR11214">
    <property type="entry name" value="BETA-1,3-N-ACETYLGLUCOSAMINYLTRANSFERASE"/>
    <property type="match status" value="1"/>
</dbReference>
<evidence type="ECO:0000256" key="6">
    <source>
        <dbReference type="ARBA" id="ARBA00022968"/>
    </source>
</evidence>
<keyword evidence="10" id="KW-0325">Glycoprotein</keyword>
<evidence type="ECO:0000313" key="13">
    <source>
        <dbReference type="EMBL" id="KAK7113729.1"/>
    </source>
</evidence>
<dbReference type="Pfam" id="PF01762">
    <property type="entry name" value="Galactosyl_T"/>
    <property type="match status" value="1"/>
</dbReference>
<gene>
    <name evidence="13" type="ORF">V1264_012968</name>
</gene>
<evidence type="ECO:0000256" key="1">
    <source>
        <dbReference type="ARBA" id="ARBA00004323"/>
    </source>
</evidence>
<dbReference type="GO" id="GO:0006493">
    <property type="term" value="P:protein O-linked glycosylation"/>
    <property type="evidence" value="ECO:0007669"/>
    <property type="project" value="TreeGrafter"/>
</dbReference>
<protein>
    <recommendedName>
        <fullName evidence="11">Hexosyltransferase</fullName>
        <ecNumber evidence="11">2.4.1.-</ecNumber>
    </recommendedName>
</protein>
<dbReference type="Gene3D" id="3.90.550.50">
    <property type="match status" value="1"/>
</dbReference>
<keyword evidence="6 11" id="KW-0735">Signal-anchor</keyword>
<dbReference type="EC" id="2.4.1.-" evidence="11"/>
<comment type="subcellular location">
    <subcellularLocation>
        <location evidence="1 11">Golgi apparatus membrane</location>
        <topology evidence="1 11">Single-pass type II membrane protein</topology>
    </subcellularLocation>
</comment>
<dbReference type="AlphaFoldDB" id="A0AAN9BY72"/>
<evidence type="ECO:0000256" key="7">
    <source>
        <dbReference type="ARBA" id="ARBA00022989"/>
    </source>
</evidence>
<keyword evidence="5 11" id="KW-0812">Transmembrane</keyword>
<dbReference type="FunFam" id="3.90.550.50:FF:000001">
    <property type="entry name" value="Hexosyltransferase"/>
    <property type="match status" value="1"/>
</dbReference>
<evidence type="ECO:0000256" key="5">
    <source>
        <dbReference type="ARBA" id="ARBA00022692"/>
    </source>
</evidence>
<keyword evidence="4" id="KW-0808">Transferase</keyword>
<evidence type="ECO:0000256" key="3">
    <source>
        <dbReference type="ARBA" id="ARBA00022676"/>
    </source>
</evidence>
<dbReference type="PANTHER" id="PTHR11214:SF314">
    <property type="entry name" value="HEXOSYLTRANSFERASE"/>
    <property type="match status" value="1"/>
</dbReference>
<keyword evidence="3 11" id="KW-0328">Glycosyltransferase</keyword>
<keyword evidence="9 11" id="KW-0472">Membrane</keyword>
<proteinExistence type="inferred from homology"/>
<evidence type="ECO:0000256" key="12">
    <source>
        <dbReference type="SAM" id="MobiDB-lite"/>
    </source>
</evidence>
<dbReference type="Proteomes" id="UP001374579">
    <property type="component" value="Unassembled WGS sequence"/>
</dbReference>
<name>A0AAN9BY72_9CAEN</name>
<comment type="similarity">
    <text evidence="2 11">Belongs to the glycosyltransferase 31 family.</text>
</comment>
<evidence type="ECO:0000256" key="9">
    <source>
        <dbReference type="ARBA" id="ARBA00023136"/>
    </source>
</evidence>
<evidence type="ECO:0000256" key="11">
    <source>
        <dbReference type="RuleBase" id="RU363063"/>
    </source>
</evidence>
<dbReference type="GO" id="GO:0000139">
    <property type="term" value="C:Golgi membrane"/>
    <property type="evidence" value="ECO:0007669"/>
    <property type="project" value="UniProtKB-SubCell"/>
</dbReference>
<organism evidence="13 14">
    <name type="scientific">Littorina saxatilis</name>
    <dbReference type="NCBI Taxonomy" id="31220"/>
    <lineage>
        <taxon>Eukaryota</taxon>
        <taxon>Metazoa</taxon>
        <taxon>Spiralia</taxon>
        <taxon>Lophotrochozoa</taxon>
        <taxon>Mollusca</taxon>
        <taxon>Gastropoda</taxon>
        <taxon>Caenogastropoda</taxon>
        <taxon>Littorinimorpha</taxon>
        <taxon>Littorinoidea</taxon>
        <taxon>Littorinidae</taxon>
        <taxon>Littorina</taxon>
    </lineage>
</organism>
<feature type="region of interest" description="Disordered" evidence="12">
    <location>
        <begin position="76"/>
        <end position="95"/>
    </location>
</feature>
<evidence type="ECO:0000256" key="10">
    <source>
        <dbReference type="ARBA" id="ARBA00023180"/>
    </source>
</evidence>
<sequence length="494" mass="56262">MQREKKVCYTKKARDFCRILGVGISRHRDRSSPSQMGCVCLFLAPRSRRTVSRIVATGVCFVLLVTWFSVFAGNKSGHSLHRDPTRRNSPRPDSLGMFLGKHKRFTATKTVTPFSTVSSSATTSTEEAQRYHKVLTSNYSSNGMEDGAGQPRVERVITQYQENHQGHLWQRLGRFQFNILPVDPHLALKDVFHRTGSDVTTIPDMDFSFEAEVCKEGIDPFLVILIPSLPTHTRVRDTIRKTWGSAATTGQWVNKPLRRKVALVFLFATESYPPQEMSIIRTESQHYGDIIAGKMTDSYYNLTMKLLLGMQWVATNCQGVSFMAKVDEDTFVNLDLLTQLLDALTDDGRTPFILGYNHLARRPHVMRTSRWNVSMDVYPLPVFPRYLYGHSYVISAELLTPMLHTARKLPYFPPEDAFITGVLAVALNITRIHSQRFAVTLRTMFTCDLLSERFLSVTPMSVKRQLKIWTAFRSGDCDPSDVIKHSEYRFATEL</sequence>
<dbReference type="EMBL" id="JBAMIC010000002">
    <property type="protein sequence ID" value="KAK7113729.1"/>
    <property type="molecule type" value="Genomic_DNA"/>
</dbReference>